<dbReference type="Proteomes" id="UP000886595">
    <property type="component" value="Unassembled WGS sequence"/>
</dbReference>
<keyword evidence="2" id="KW-1185">Reference proteome</keyword>
<name>A0A8X7V689_BRACI</name>
<dbReference type="OrthoDB" id="1110086at2759"/>
<sequence length="307" mass="35050">MPAGSLPIRYLGVPLCTKKLSLQNCEPLIQQVKSRFTSWSVKTLSFAGRLLLIKTVIAGITSFWSSAFILPKACIARINSLCGYFLWKGTLEGHHSARVAWSEVTKPKESGGLGIRDLLSWNKAVCLKFIWLLFFRQGSIWVAWFHTEILRGDISNFWTVKPNQSMSWMARKLLKMRDSIYPWIHLRVGNGTRTRFWTDNWSPYGNLTNYLNATATSHLGIPWKASLASLHTNNAWALPPARSDNQVNASIYSIWTERNSRLHKITFRSVESLIKQIDQQIRNKISSLRPSQPRLSSSLMQLWLSTA</sequence>
<dbReference type="EMBL" id="JAAMPC010000007">
    <property type="protein sequence ID" value="KAG2303839.1"/>
    <property type="molecule type" value="Genomic_DNA"/>
</dbReference>
<gene>
    <name evidence="1" type="ORF">Bca52824_032490</name>
</gene>
<protein>
    <recommendedName>
        <fullName evidence="3">Reverse transcriptase zinc-binding domain-containing protein</fullName>
    </recommendedName>
</protein>
<dbReference type="PANTHER" id="PTHR33116">
    <property type="entry name" value="REVERSE TRANSCRIPTASE ZINC-BINDING DOMAIN-CONTAINING PROTEIN-RELATED-RELATED"/>
    <property type="match status" value="1"/>
</dbReference>
<proteinExistence type="predicted"/>
<evidence type="ECO:0008006" key="3">
    <source>
        <dbReference type="Google" id="ProtNLM"/>
    </source>
</evidence>
<comment type="caution">
    <text evidence="1">The sequence shown here is derived from an EMBL/GenBank/DDBJ whole genome shotgun (WGS) entry which is preliminary data.</text>
</comment>
<evidence type="ECO:0000313" key="2">
    <source>
        <dbReference type="Proteomes" id="UP000886595"/>
    </source>
</evidence>
<evidence type="ECO:0000313" key="1">
    <source>
        <dbReference type="EMBL" id="KAG2303839.1"/>
    </source>
</evidence>
<accession>A0A8X7V689</accession>
<dbReference type="PANTHER" id="PTHR33116:SF80">
    <property type="entry name" value="REVERSE TRANSCRIPTASE ZINC-BINDING DOMAIN-CONTAINING PROTEIN"/>
    <property type="match status" value="1"/>
</dbReference>
<dbReference type="AlphaFoldDB" id="A0A8X7V689"/>
<reference evidence="1 2" key="1">
    <citation type="submission" date="2020-02" db="EMBL/GenBank/DDBJ databases">
        <authorList>
            <person name="Ma Q."/>
            <person name="Huang Y."/>
            <person name="Song X."/>
            <person name="Pei D."/>
        </authorList>
    </citation>
    <scope>NUCLEOTIDE SEQUENCE [LARGE SCALE GENOMIC DNA]</scope>
    <source>
        <strain evidence="1">Sxm20200214</strain>
        <tissue evidence="1">Leaf</tissue>
    </source>
</reference>
<organism evidence="1 2">
    <name type="scientific">Brassica carinata</name>
    <name type="common">Ethiopian mustard</name>
    <name type="synonym">Abyssinian cabbage</name>
    <dbReference type="NCBI Taxonomy" id="52824"/>
    <lineage>
        <taxon>Eukaryota</taxon>
        <taxon>Viridiplantae</taxon>
        <taxon>Streptophyta</taxon>
        <taxon>Embryophyta</taxon>
        <taxon>Tracheophyta</taxon>
        <taxon>Spermatophyta</taxon>
        <taxon>Magnoliopsida</taxon>
        <taxon>eudicotyledons</taxon>
        <taxon>Gunneridae</taxon>
        <taxon>Pentapetalae</taxon>
        <taxon>rosids</taxon>
        <taxon>malvids</taxon>
        <taxon>Brassicales</taxon>
        <taxon>Brassicaceae</taxon>
        <taxon>Brassiceae</taxon>
        <taxon>Brassica</taxon>
    </lineage>
</organism>